<gene>
    <name evidence="3" type="ORF">DTW94_00070</name>
</gene>
<evidence type="ECO:0000256" key="1">
    <source>
        <dbReference type="ARBA" id="ARBA00022679"/>
    </source>
</evidence>
<dbReference type="RefSeq" id="WP_114928457.1">
    <property type="nucleotide sequence ID" value="NZ_CP030930.1"/>
</dbReference>
<dbReference type="InterPro" id="IPR016039">
    <property type="entry name" value="Thiolase-like"/>
</dbReference>
<dbReference type="InterPro" id="IPR000794">
    <property type="entry name" value="Beta-ketoacyl_synthase"/>
</dbReference>
<dbReference type="Proteomes" id="UP000253779">
    <property type="component" value="Chromosome"/>
</dbReference>
<dbReference type="PANTHER" id="PTHR11712">
    <property type="entry name" value="POLYKETIDE SYNTHASE-RELATED"/>
    <property type="match status" value="1"/>
</dbReference>
<accession>A0AAD0Q079</accession>
<dbReference type="Gene3D" id="3.40.47.10">
    <property type="match status" value="1"/>
</dbReference>
<dbReference type="Pfam" id="PF00109">
    <property type="entry name" value="ketoacyl-synt"/>
    <property type="match status" value="1"/>
</dbReference>
<dbReference type="SUPFAM" id="SSF53901">
    <property type="entry name" value="Thiolase-like"/>
    <property type="match status" value="1"/>
</dbReference>
<sequence length="319" mass="31392">MSTAHPAAASAPARVAVVTGVGLAVPGLTLPDELLGTVRDGGFDPATGLVGRDLRHKDRASRLALRATAPALRAAGLFDGDRYTGSGDTTAVVVSTNVGILENVCSFADTIARDTVLGLSPLGLPQTSSNVIAGSVAMAHGLRGPNVTLCNGPTSGLDALYWARALIVTGRADTAVVIGVEPTGDIVTKLLGAPALDGAVALVLESADRATERGARIRATVTGCAREADLAGAVARAGGLTPDLWLTEAADDPAGPPAGSVLDPAAGLGAASGALGVLQAAAAVAHLDTHGGHTVLATCGGPEGDGVAAVFLTGPDHTP</sequence>
<keyword evidence="1" id="KW-0808">Transferase</keyword>
<dbReference type="PANTHER" id="PTHR11712:SF336">
    <property type="entry name" value="3-OXOACYL-[ACYL-CARRIER-PROTEIN] SYNTHASE, MITOCHONDRIAL"/>
    <property type="match status" value="1"/>
</dbReference>
<dbReference type="AlphaFoldDB" id="A0AAD0Q079"/>
<organism evidence="3 4">
    <name type="scientific">Streptomyces cavourensis</name>
    <dbReference type="NCBI Taxonomy" id="67258"/>
    <lineage>
        <taxon>Bacteria</taxon>
        <taxon>Bacillati</taxon>
        <taxon>Actinomycetota</taxon>
        <taxon>Actinomycetes</taxon>
        <taxon>Kitasatosporales</taxon>
        <taxon>Streptomycetaceae</taxon>
        <taxon>Streptomyces</taxon>
    </lineage>
</organism>
<reference evidence="3 4" key="1">
    <citation type="submission" date="2018-07" db="EMBL/GenBank/DDBJ databases">
        <title>Complete genome sequence of soil actinomycete Streptomyces cavourensis tj430.</title>
        <authorList>
            <person name="Wang P."/>
            <person name="Huang Y."/>
        </authorList>
    </citation>
    <scope>NUCLEOTIDE SEQUENCE [LARGE SCALE GENOMIC DNA]</scope>
    <source>
        <strain evidence="3 4">TJ430</strain>
    </source>
</reference>
<dbReference type="InterPro" id="IPR014030">
    <property type="entry name" value="Ketoacyl_synth_N"/>
</dbReference>
<dbReference type="GO" id="GO:0006633">
    <property type="term" value="P:fatty acid biosynthetic process"/>
    <property type="evidence" value="ECO:0007669"/>
    <property type="project" value="TreeGrafter"/>
</dbReference>
<protein>
    <recommendedName>
        <fullName evidence="2">Beta-ketoacyl synthase-like N-terminal domain-containing protein</fullName>
    </recommendedName>
</protein>
<dbReference type="GO" id="GO:0005829">
    <property type="term" value="C:cytosol"/>
    <property type="evidence" value="ECO:0007669"/>
    <property type="project" value="TreeGrafter"/>
</dbReference>
<dbReference type="GO" id="GO:0004315">
    <property type="term" value="F:3-oxoacyl-[acyl-carrier-protein] synthase activity"/>
    <property type="evidence" value="ECO:0007669"/>
    <property type="project" value="TreeGrafter"/>
</dbReference>
<evidence type="ECO:0000259" key="2">
    <source>
        <dbReference type="Pfam" id="PF00109"/>
    </source>
</evidence>
<evidence type="ECO:0000313" key="4">
    <source>
        <dbReference type="Proteomes" id="UP000253779"/>
    </source>
</evidence>
<evidence type="ECO:0000313" key="3">
    <source>
        <dbReference type="EMBL" id="AXI69851.1"/>
    </source>
</evidence>
<dbReference type="EMBL" id="CP030930">
    <property type="protein sequence ID" value="AXI69851.1"/>
    <property type="molecule type" value="Genomic_DNA"/>
</dbReference>
<proteinExistence type="predicted"/>
<feature type="domain" description="Beta-ketoacyl synthase-like N-terminal" evidence="2">
    <location>
        <begin position="42"/>
        <end position="181"/>
    </location>
</feature>
<name>A0AAD0Q079_9ACTN</name>